<feature type="domain" description="Cytochrome c7-like" evidence="2">
    <location>
        <begin position="38"/>
        <end position="103"/>
    </location>
</feature>
<dbReference type="AlphaFoldDB" id="A0A6V8MTF9"/>
<dbReference type="InterPro" id="IPR029467">
    <property type="entry name" value="Cyt_c7-like"/>
</dbReference>
<dbReference type="InterPro" id="IPR036280">
    <property type="entry name" value="Multihaem_cyt_sf"/>
</dbReference>
<proteinExistence type="predicted"/>
<dbReference type="NCBIfam" id="TIGR04257">
    <property type="entry name" value="nanowire_3heme"/>
    <property type="match status" value="4"/>
</dbReference>
<dbReference type="Proteomes" id="UP000831485">
    <property type="component" value="Chromosome"/>
</dbReference>
<reference evidence="3" key="2">
    <citation type="journal article" date="2021" name="Int. J. Syst. Evol. Microbiol.">
        <title>Geomonas silvestris sp. nov., Geomonas paludis sp. nov. and Geomonas limicola sp. nov., isolated from terrestrial environments, and emended description of the genus Geomonas.</title>
        <authorList>
            <person name="Itoh H."/>
            <person name="Xu Z."/>
            <person name="Masuda Y."/>
            <person name="Ushijima N."/>
            <person name="Hayakawa C."/>
            <person name="Shiratori Y."/>
            <person name="Senoo K."/>
        </authorList>
    </citation>
    <scope>NUCLEOTIDE SEQUENCE</scope>
    <source>
        <strain evidence="3">Red736</strain>
    </source>
</reference>
<feature type="domain" description="Cytochrome c7-like" evidence="2">
    <location>
        <begin position="120"/>
        <end position="181"/>
    </location>
</feature>
<evidence type="ECO:0000313" key="6">
    <source>
        <dbReference type="Proteomes" id="UP000831485"/>
    </source>
</evidence>
<dbReference type="Gene3D" id="3.90.10.10">
    <property type="entry name" value="Cytochrome C3"/>
    <property type="match status" value="4"/>
</dbReference>
<name>A0A6V8MTF9_9BACT</name>
<dbReference type="EMBL" id="CP096574">
    <property type="protein sequence ID" value="UPU38027.1"/>
    <property type="molecule type" value="Genomic_DNA"/>
</dbReference>
<dbReference type="RefSeq" id="WP_183346309.1">
    <property type="nucleotide sequence ID" value="NZ_BLXY01000002.1"/>
</dbReference>
<dbReference type="Pfam" id="PF14522">
    <property type="entry name" value="Cytochrome_C7"/>
    <property type="match status" value="4"/>
</dbReference>
<dbReference type="CDD" id="cd08168">
    <property type="entry name" value="Cytochrom_C3"/>
    <property type="match status" value="1"/>
</dbReference>
<keyword evidence="1" id="KW-0732">Signal</keyword>
<evidence type="ECO:0000313" key="4">
    <source>
        <dbReference type="EMBL" id="UPU38027.1"/>
    </source>
</evidence>
<dbReference type="SUPFAM" id="SSF48695">
    <property type="entry name" value="Multiheme cytochromes"/>
    <property type="match status" value="2"/>
</dbReference>
<dbReference type="EMBL" id="BLXY01000002">
    <property type="protein sequence ID" value="GFO63445.1"/>
    <property type="molecule type" value="Genomic_DNA"/>
</dbReference>
<evidence type="ECO:0000259" key="2">
    <source>
        <dbReference type="Pfam" id="PF14522"/>
    </source>
</evidence>
<protein>
    <submittedName>
        <fullName evidence="3 4">Cytochrome c</fullName>
    </submittedName>
</protein>
<evidence type="ECO:0000313" key="5">
    <source>
        <dbReference type="Proteomes" id="UP000568888"/>
    </source>
</evidence>
<accession>A0A6V8MTF9</accession>
<organism evidence="3 5">
    <name type="scientific">Geomonas paludis</name>
    <dbReference type="NCBI Taxonomy" id="2740185"/>
    <lineage>
        <taxon>Bacteria</taxon>
        <taxon>Pseudomonadati</taxon>
        <taxon>Thermodesulfobacteriota</taxon>
        <taxon>Desulfuromonadia</taxon>
        <taxon>Geobacterales</taxon>
        <taxon>Geobacteraceae</taxon>
        <taxon>Geomonas</taxon>
    </lineage>
</organism>
<dbReference type="PANTHER" id="PTHR39425:SF1">
    <property type="entry name" value="CYTOCHROME C7-LIKE DOMAIN-CONTAINING PROTEIN"/>
    <property type="match status" value="1"/>
</dbReference>
<dbReference type="PANTHER" id="PTHR39425">
    <property type="entry name" value="LIPOPROTEIN CYTOCHROME C"/>
    <property type="match status" value="1"/>
</dbReference>
<evidence type="ECO:0000256" key="1">
    <source>
        <dbReference type="SAM" id="SignalP"/>
    </source>
</evidence>
<feature type="domain" description="Cytochrome c7-like" evidence="2">
    <location>
        <begin position="200"/>
        <end position="261"/>
    </location>
</feature>
<reference evidence="4" key="3">
    <citation type="submission" date="2022-04" db="EMBL/GenBank/DDBJ databases">
        <authorList>
            <person name="Liu G."/>
        </authorList>
    </citation>
    <scope>NUCLEOTIDE SEQUENCE</scope>
    <source>
        <strain evidence="4">RG22</strain>
    </source>
</reference>
<reference evidence="5" key="1">
    <citation type="submission" date="2020-06" db="EMBL/GenBank/DDBJ databases">
        <title>Draft genomic sequecing of Geomonas sp. Red736.</title>
        <authorList>
            <person name="Itoh H."/>
            <person name="Xu Z.X."/>
            <person name="Ushijima N."/>
            <person name="Masuda Y."/>
            <person name="Shiratori Y."/>
            <person name="Senoo K."/>
        </authorList>
    </citation>
    <scope>NUCLEOTIDE SEQUENCE [LARGE SCALE GENOMIC DNA]</scope>
    <source>
        <strain evidence="5">Red736</strain>
    </source>
</reference>
<feature type="domain" description="Cytochrome c7-like" evidence="2">
    <location>
        <begin position="277"/>
        <end position="339"/>
    </location>
</feature>
<keyword evidence="6" id="KW-1185">Reference proteome</keyword>
<feature type="signal peptide" evidence="1">
    <location>
        <begin position="1"/>
        <end position="22"/>
    </location>
</feature>
<dbReference type="InterPro" id="IPR026352">
    <property type="entry name" value="Nanowire_3heme"/>
</dbReference>
<sequence length="340" mass="37216">MQFRLALLMVLIVCASPVALFAKETKDVKFPLKNGEAVVFSHDVHLLKYNNNCRICHNAIFNLKAKRHFTMAEMEKTKSCGACHTGIKAFSVADEKSCVKCHKGKPRNVEFKVKGVGQTVFSHATHLAKISDGCRACHNGTVITGKDGRVTMAQMEKGKTCGACHNGKRAFTVVGNCGKCHAGMKPREITWKAKGVTDAKFSHDFHLEAFSCKDCHTKLFAFKAGAKHFTMAEMNKGKSCGGCHNGKEAFSVAGDCNKCHKGYKPGNILFKNEGGEVKFSHDFHLEAYKCADCHNKIFPMQAGAKHHTMGDMEKGLSCGACHNGKDAFTSSGECDRCHKM</sequence>
<feature type="chain" id="PRO_5028138567" evidence="1">
    <location>
        <begin position="23"/>
        <end position="340"/>
    </location>
</feature>
<evidence type="ECO:0000313" key="3">
    <source>
        <dbReference type="EMBL" id="GFO63445.1"/>
    </source>
</evidence>
<gene>
    <name evidence="3" type="ORF">GMPD_13640</name>
    <name evidence="4" type="ORF">M1B72_10065</name>
</gene>
<dbReference type="Proteomes" id="UP000568888">
    <property type="component" value="Unassembled WGS sequence"/>
</dbReference>